<keyword evidence="2" id="KW-0012">Acyltransferase</keyword>
<protein>
    <submittedName>
        <fullName evidence="2">GNAT family N-acetyltransferase</fullName>
        <ecNumber evidence="2">2.3.-.-</ecNumber>
    </submittedName>
</protein>
<name>A0ABV6LCZ6_9SPHI</name>
<dbReference type="GO" id="GO:0016746">
    <property type="term" value="F:acyltransferase activity"/>
    <property type="evidence" value="ECO:0007669"/>
    <property type="project" value="UniProtKB-KW"/>
</dbReference>
<dbReference type="Pfam" id="PF00583">
    <property type="entry name" value="Acetyltransf_1"/>
    <property type="match status" value="1"/>
</dbReference>
<dbReference type="EC" id="2.3.-.-" evidence="2"/>
<dbReference type="CDD" id="cd04301">
    <property type="entry name" value="NAT_SF"/>
    <property type="match status" value="1"/>
</dbReference>
<dbReference type="EMBL" id="JBHLTS010000073">
    <property type="protein sequence ID" value="MFC0517347.1"/>
    <property type="molecule type" value="Genomic_DNA"/>
</dbReference>
<dbReference type="InterPro" id="IPR052777">
    <property type="entry name" value="Acetyltransferase_Enz"/>
</dbReference>
<dbReference type="InterPro" id="IPR016181">
    <property type="entry name" value="Acyl_CoA_acyltransferase"/>
</dbReference>
<organism evidence="2 3">
    <name type="scientific">Mucilaginibacter angelicae</name>
    <dbReference type="NCBI Taxonomy" id="869718"/>
    <lineage>
        <taxon>Bacteria</taxon>
        <taxon>Pseudomonadati</taxon>
        <taxon>Bacteroidota</taxon>
        <taxon>Sphingobacteriia</taxon>
        <taxon>Sphingobacteriales</taxon>
        <taxon>Sphingobacteriaceae</taxon>
        <taxon>Mucilaginibacter</taxon>
    </lineage>
</organism>
<comment type="caution">
    <text evidence="2">The sequence shown here is derived from an EMBL/GenBank/DDBJ whole genome shotgun (WGS) entry which is preliminary data.</text>
</comment>
<reference evidence="2 3" key="1">
    <citation type="submission" date="2024-09" db="EMBL/GenBank/DDBJ databases">
        <authorList>
            <person name="Sun Q."/>
            <person name="Mori K."/>
        </authorList>
    </citation>
    <scope>NUCLEOTIDE SEQUENCE [LARGE SCALE GENOMIC DNA]</scope>
    <source>
        <strain evidence="2 3">NCAIM B.02415</strain>
    </source>
</reference>
<accession>A0ABV6LCZ6</accession>
<dbReference type="PANTHER" id="PTHR43305:SF1">
    <property type="entry name" value="FAMILY N-ACETYLTRANSFERASE, PUTATIVE (AFU_ORTHOLOGUE AFUA_2G01380)-RELATED"/>
    <property type="match status" value="1"/>
</dbReference>
<evidence type="ECO:0000259" key="1">
    <source>
        <dbReference type="PROSITE" id="PS51186"/>
    </source>
</evidence>
<evidence type="ECO:0000313" key="3">
    <source>
        <dbReference type="Proteomes" id="UP001589828"/>
    </source>
</evidence>
<dbReference type="InterPro" id="IPR000182">
    <property type="entry name" value="GNAT_dom"/>
</dbReference>
<proteinExistence type="predicted"/>
<dbReference type="SUPFAM" id="SSF55729">
    <property type="entry name" value="Acyl-CoA N-acyltransferases (Nat)"/>
    <property type="match status" value="1"/>
</dbReference>
<dbReference type="PROSITE" id="PS51186">
    <property type="entry name" value="GNAT"/>
    <property type="match status" value="1"/>
</dbReference>
<sequence>MEKLITYRIAESRDDFKISKDLIVEYLETLHIDLAYMNLPSEFSTMEQKYVEPEGAFILALNEEDKAVGCVGLRKSGSEIAELKRLYVKDSYRGYKIGVTLVQKASEKARILGYEKIRLDVIPTLLKAKELYYSLGFYEIQPYFKSPVEGTAYMEKKLKEE</sequence>
<dbReference type="Proteomes" id="UP001589828">
    <property type="component" value="Unassembled WGS sequence"/>
</dbReference>
<gene>
    <name evidence="2" type="ORF">ACFFGT_24260</name>
</gene>
<dbReference type="Gene3D" id="3.40.630.30">
    <property type="match status" value="1"/>
</dbReference>
<evidence type="ECO:0000313" key="2">
    <source>
        <dbReference type="EMBL" id="MFC0517347.1"/>
    </source>
</evidence>
<keyword evidence="2" id="KW-0808">Transferase</keyword>
<dbReference type="PANTHER" id="PTHR43305">
    <property type="entry name" value="FAMILY N-ACETYLTRANSFERASE, PUTATIVE (AFU_ORTHOLOGUE AFUA_2G01380)-RELATED"/>
    <property type="match status" value="1"/>
</dbReference>
<feature type="domain" description="N-acetyltransferase" evidence="1">
    <location>
        <begin position="5"/>
        <end position="159"/>
    </location>
</feature>
<dbReference type="RefSeq" id="WP_377025102.1">
    <property type="nucleotide sequence ID" value="NZ_JBHLTS010000073.1"/>
</dbReference>
<keyword evidence="3" id="KW-1185">Reference proteome</keyword>